<dbReference type="Pfam" id="PF01151">
    <property type="entry name" value="ELO"/>
    <property type="match status" value="1"/>
</dbReference>
<evidence type="ECO:0000256" key="10">
    <source>
        <dbReference type="RuleBase" id="RU361115"/>
    </source>
</evidence>
<dbReference type="InterPro" id="IPR030457">
    <property type="entry name" value="ELO_CS"/>
</dbReference>
<keyword evidence="4 10" id="KW-0812">Transmembrane</keyword>
<dbReference type="InterPro" id="IPR002076">
    <property type="entry name" value="ELO_fam"/>
</dbReference>
<evidence type="ECO:0000256" key="3">
    <source>
        <dbReference type="ARBA" id="ARBA00022679"/>
    </source>
</evidence>
<evidence type="ECO:0000256" key="6">
    <source>
        <dbReference type="ARBA" id="ARBA00022989"/>
    </source>
</evidence>
<keyword evidence="9 10" id="KW-0275">Fatty acid biosynthesis</keyword>
<dbReference type="EC" id="2.3.1.199" evidence="10"/>
<feature type="transmembrane region" description="Helical" evidence="10">
    <location>
        <begin position="107"/>
        <end position="128"/>
    </location>
</feature>
<comment type="catalytic activity">
    <reaction evidence="10">
        <text>a very-long-chain acyl-CoA + malonyl-CoA + H(+) = a very-long-chain 3-oxoacyl-CoA + CO2 + CoA</text>
        <dbReference type="Rhea" id="RHEA:32727"/>
        <dbReference type="ChEBI" id="CHEBI:15378"/>
        <dbReference type="ChEBI" id="CHEBI:16526"/>
        <dbReference type="ChEBI" id="CHEBI:57287"/>
        <dbReference type="ChEBI" id="CHEBI:57384"/>
        <dbReference type="ChEBI" id="CHEBI:90725"/>
        <dbReference type="ChEBI" id="CHEBI:90736"/>
        <dbReference type="EC" id="2.3.1.199"/>
    </reaction>
</comment>
<keyword evidence="6 10" id="KW-1133">Transmembrane helix</keyword>
<dbReference type="PROSITE" id="PS01188">
    <property type="entry name" value="ELO"/>
    <property type="match status" value="1"/>
</dbReference>
<protein>
    <recommendedName>
        <fullName evidence="10">Elongation of very long chain fatty acids protein</fullName>
        <ecNumber evidence="10">2.3.1.199</ecNumber>
    </recommendedName>
    <alternativeName>
        <fullName evidence="10">Very-long-chain 3-oxoacyl-CoA synthase</fullName>
    </alternativeName>
</protein>
<evidence type="ECO:0000256" key="9">
    <source>
        <dbReference type="ARBA" id="ARBA00023160"/>
    </source>
</evidence>
<evidence type="ECO:0000256" key="4">
    <source>
        <dbReference type="ARBA" id="ARBA00022692"/>
    </source>
</evidence>
<evidence type="ECO:0000256" key="7">
    <source>
        <dbReference type="ARBA" id="ARBA00023098"/>
    </source>
</evidence>
<evidence type="ECO:0000313" key="11">
    <source>
        <dbReference type="EnsemblMetazoa" id="XP_016975598.2"/>
    </source>
</evidence>
<feature type="transmembrane region" description="Helical" evidence="10">
    <location>
        <begin position="163"/>
        <end position="182"/>
    </location>
</feature>
<keyword evidence="2 10" id="KW-0444">Lipid biosynthesis</keyword>
<reference evidence="12" key="1">
    <citation type="journal article" date="2021" name="Elife">
        <title>Highly contiguous assemblies of 101 drosophilid genomes.</title>
        <authorList>
            <person name="Kim B.Y."/>
            <person name="Wang J.R."/>
            <person name="Miller D.E."/>
            <person name="Barmina O."/>
            <person name="Delaney E."/>
            <person name="Thompson A."/>
            <person name="Comeault A.A."/>
            <person name="Peede D."/>
            <person name="D'Agostino E.R."/>
            <person name="Pelaez J."/>
            <person name="Aguilar J.M."/>
            <person name="Haji D."/>
            <person name="Matsunaga T."/>
            <person name="Armstrong E.E."/>
            <person name="Zych M."/>
            <person name="Ogawa Y."/>
            <person name="Stamenkovic-Radak M."/>
            <person name="Jelic M."/>
            <person name="Veselinovic M.S."/>
            <person name="Tanaskovic M."/>
            <person name="Eric P."/>
            <person name="Gao J.J."/>
            <person name="Katoh T.K."/>
            <person name="Toda M.J."/>
            <person name="Watabe H."/>
            <person name="Watada M."/>
            <person name="Davis J.S."/>
            <person name="Moyle L.C."/>
            <person name="Manoli G."/>
            <person name="Bertolini E."/>
            <person name="Kostal V."/>
            <person name="Hawley R.S."/>
            <person name="Takahashi A."/>
            <person name="Jones C.D."/>
            <person name="Price D.K."/>
            <person name="Whiteman N."/>
            <person name="Kopp A."/>
            <person name="Matute D.R."/>
            <person name="Petrov D.A."/>
        </authorList>
    </citation>
    <scope>NUCLEOTIDE SEQUENCE [LARGE SCALE GENOMIC DNA]</scope>
</reference>
<feature type="transmembrane region" description="Helical" evidence="10">
    <location>
        <begin position="28"/>
        <end position="47"/>
    </location>
</feature>
<dbReference type="PANTHER" id="PTHR11157:SF116">
    <property type="entry name" value="ELONGATION OF VERY LONG CHAIN FATTY ACIDS PROTEIN-RELATED"/>
    <property type="match status" value="1"/>
</dbReference>
<evidence type="ECO:0000256" key="5">
    <source>
        <dbReference type="ARBA" id="ARBA00022832"/>
    </source>
</evidence>
<name>A0ABM5H701_DRORH</name>
<comment type="subcellular location">
    <subcellularLocation>
        <location evidence="1">Membrane</location>
        <topology evidence="1">Multi-pass membrane protein</topology>
    </subcellularLocation>
</comment>
<organism evidence="11 12">
    <name type="scientific">Drosophila rhopaloa</name>
    <name type="common">Fruit fly</name>
    <dbReference type="NCBI Taxonomy" id="1041015"/>
    <lineage>
        <taxon>Eukaryota</taxon>
        <taxon>Metazoa</taxon>
        <taxon>Ecdysozoa</taxon>
        <taxon>Arthropoda</taxon>
        <taxon>Hexapoda</taxon>
        <taxon>Insecta</taxon>
        <taxon>Pterygota</taxon>
        <taxon>Neoptera</taxon>
        <taxon>Endopterygota</taxon>
        <taxon>Diptera</taxon>
        <taxon>Brachycera</taxon>
        <taxon>Muscomorpha</taxon>
        <taxon>Ephydroidea</taxon>
        <taxon>Drosophilidae</taxon>
        <taxon>Drosophila</taxon>
        <taxon>Sophophora</taxon>
    </lineage>
</organism>
<keyword evidence="12" id="KW-1185">Reference proteome</keyword>
<feature type="transmembrane region" description="Helical" evidence="10">
    <location>
        <begin position="67"/>
        <end position="87"/>
    </location>
</feature>
<keyword evidence="7 10" id="KW-0443">Lipid metabolism</keyword>
<dbReference type="RefSeq" id="XP_016975598.2">
    <property type="nucleotide sequence ID" value="XM_017120109.2"/>
</dbReference>
<feature type="transmembrane region" description="Helical" evidence="10">
    <location>
        <begin position="194"/>
        <end position="217"/>
    </location>
</feature>
<reference evidence="11" key="2">
    <citation type="submission" date="2025-05" db="UniProtKB">
        <authorList>
            <consortium name="EnsemblMetazoa"/>
        </authorList>
    </citation>
    <scope>IDENTIFICATION</scope>
</reference>
<dbReference type="EnsemblMetazoa" id="XM_017120109.2">
    <property type="protein sequence ID" value="XP_016975598.2"/>
    <property type="gene ID" value="LOC108042016"/>
</dbReference>
<evidence type="ECO:0000256" key="1">
    <source>
        <dbReference type="ARBA" id="ARBA00004141"/>
    </source>
</evidence>
<keyword evidence="5 10" id="KW-0276">Fatty acid metabolism</keyword>
<feature type="transmembrane region" description="Helical" evidence="10">
    <location>
        <begin position="229"/>
        <end position="250"/>
    </location>
</feature>
<evidence type="ECO:0000256" key="2">
    <source>
        <dbReference type="ARBA" id="ARBA00022516"/>
    </source>
</evidence>
<dbReference type="Proteomes" id="UP001652680">
    <property type="component" value="Unassembled WGS sequence"/>
</dbReference>
<sequence>MLDQLLDTLNSKPSDPVRLPLLSSHGPVLMILATYLLFVKVVGPRIMQNRKPFDLRGVIKAYNIMQILYNIVMFVFAIHFMLGPGDYNFRCIKNLPRDHEFKTWERWLTYSYFFNKLLDLLETVFFVLRKKDRQISFLHVFHHVYMLYFCFMYLYYYGYGGHGFFMCFFNVIVHIMMYSYYYQSSLNKDSRTDLWWKKYITIVQLIQFGIILAHSIYTLRQPDCPSSHFSATCAGSICFVFIILFGNFYYQAYIRPRKTENKVL</sequence>
<proteinExistence type="inferred from homology"/>
<feature type="transmembrane region" description="Helical" evidence="10">
    <location>
        <begin position="140"/>
        <end position="157"/>
    </location>
</feature>
<evidence type="ECO:0000256" key="8">
    <source>
        <dbReference type="ARBA" id="ARBA00023136"/>
    </source>
</evidence>
<keyword evidence="3 10" id="KW-0808">Transferase</keyword>
<comment type="similarity">
    <text evidence="10">Belongs to the ELO family.</text>
</comment>
<accession>A0ABM5H701</accession>
<dbReference type="PANTHER" id="PTHR11157">
    <property type="entry name" value="FATTY ACID ACYL TRANSFERASE-RELATED"/>
    <property type="match status" value="1"/>
</dbReference>
<dbReference type="GeneID" id="108042016"/>
<keyword evidence="8 10" id="KW-0472">Membrane</keyword>
<evidence type="ECO:0000313" key="12">
    <source>
        <dbReference type="Proteomes" id="UP001652680"/>
    </source>
</evidence>